<dbReference type="Gene3D" id="3.60.21.10">
    <property type="match status" value="1"/>
</dbReference>
<evidence type="ECO:0000313" key="3">
    <source>
        <dbReference type="EMBL" id="MQR02506.1"/>
    </source>
</evidence>
<dbReference type="SUPFAM" id="SSF56300">
    <property type="entry name" value="Metallo-dependent phosphatases"/>
    <property type="match status" value="1"/>
</dbReference>
<organism evidence="3 4">
    <name type="scientific">Glaciimonas soli</name>
    <dbReference type="NCBI Taxonomy" id="2590999"/>
    <lineage>
        <taxon>Bacteria</taxon>
        <taxon>Pseudomonadati</taxon>
        <taxon>Pseudomonadota</taxon>
        <taxon>Betaproteobacteria</taxon>
        <taxon>Burkholderiales</taxon>
        <taxon>Oxalobacteraceae</taxon>
        <taxon>Glaciimonas</taxon>
    </lineage>
</organism>
<comment type="caution">
    <text evidence="3">The sequence shown here is derived from an EMBL/GenBank/DDBJ whole genome shotgun (WGS) entry which is preliminary data.</text>
</comment>
<evidence type="ECO:0000313" key="4">
    <source>
        <dbReference type="Proteomes" id="UP000451565"/>
    </source>
</evidence>
<sequence>MNSIKPSLPRKALSRFLMISSVLATGLLLYGCGGGNSVIKQASNVNADASIKAAWVVVGANNQAIARVVTSELSCPKIRNGSVYFPMTLRAAAGTIPQRKTASDAVDSKPSVFPLTACEYSIPAGTSSLTVGSFSLPLPKANPQRIVIVADTGCRMKKADQAWQACNDGDAWPFPEIAKTAAAMKPDLVLHIGDYHYRENVCPDDIAGCKGSPWGYGWDVWQADLFKPAAPLMAAAPWVVVRGNHEECRRAGQGWFRFLDTQPYDAKRSCDNAANDDIANYTEPYAVAIGNDTQVIVFDTSKVGKKAIPNTSEVFLKYQAQFKTVNQLAAKPGVHSIFTNHHPILGFVPVPGKAPLPGNPILQEVMQSVNPTAYYPAGVTTAIHGHVHDFQAISFATNHPATFVSGNGGDDVDVNFADPFPTNASPAPGVIVDKFSHTSAFGFMVMDRQADGTWAYKAYTRKGLLLTTCLQNGNKINCDKTGYLAPN</sequence>
<dbReference type="PROSITE" id="PS51257">
    <property type="entry name" value="PROKAR_LIPOPROTEIN"/>
    <property type="match status" value="1"/>
</dbReference>
<feature type="transmembrane region" description="Helical" evidence="1">
    <location>
        <begin position="12"/>
        <end position="31"/>
    </location>
</feature>
<dbReference type="EMBL" id="WINI01000009">
    <property type="protein sequence ID" value="MQR02506.1"/>
    <property type="molecule type" value="Genomic_DNA"/>
</dbReference>
<keyword evidence="4" id="KW-1185">Reference proteome</keyword>
<dbReference type="Pfam" id="PF00149">
    <property type="entry name" value="Metallophos"/>
    <property type="match status" value="1"/>
</dbReference>
<dbReference type="OrthoDB" id="9763403at2"/>
<evidence type="ECO:0000256" key="1">
    <source>
        <dbReference type="SAM" id="Phobius"/>
    </source>
</evidence>
<dbReference type="Proteomes" id="UP000451565">
    <property type="component" value="Unassembled WGS sequence"/>
</dbReference>
<keyword evidence="1" id="KW-0812">Transmembrane</keyword>
<accession>A0A843Z0X4</accession>
<feature type="domain" description="Calcineurin-like phosphoesterase" evidence="2">
    <location>
        <begin position="145"/>
        <end position="389"/>
    </location>
</feature>
<protein>
    <submittedName>
        <fullName evidence="3">Serine/threonine protein phosphatase</fullName>
    </submittedName>
</protein>
<dbReference type="GO" id="GO:0016787">
    <property type="term" value="F:hydrolase activity"/>
    <property type="evidence" value="ECO:0007669"/>
    <property type="project" value="InterPro"/>
</dbReference>
<gene>
    <name evidence="3" type="ORF">GEV47_17660</name>
</gene>
<proteinExistence type="predicted"/>
<keyword evidence="1" id="KW-0472">Membrane</keyword>
<keyword evidence="1" id="KW-1133">Transmembrane helix</keyword>
<reference evidence="3 4" key="1">
    <citation type="submission" date="2019-10" db="EMBL/GenBank/DDBJ databases">
        <title>Glaciimonas soli sp. nov., a psychrophilic bacterium isolated from the forest soil of a high elevation mountain in Taiwan.</title>
        <authorList>
            <person name="Wang L.-T."/>
            <person name="Shieh W.Y."/>
        </authorList>
    </citation>
    <scope>NUCLEOTIDE SEQUENCE [LARGE SCALE GENOMIC DNA]</scope>
    <source>
        <strain evidence="3 4">GS1</strain>
    </source>
</reference>
<dbReference type="RefSeq" id="WP_153236120.1">
    <property type="nucleotide sequence ID" value="NZ_WINI01000009.1"/>
</dbReference>
<name>A0A843Z0X4_9BURK</name>
<evidence type="ECO:0000259" key="2">
    <source>
        <dbReference type="Pfam" id="PF00149"/>
    </source>
</evidence>
<dbReference type="AlphaFoldDB" id="A0A843Z0X4"/>
<dbReference type="InterPro" id="IPR029052">
    <property type="entry name" value="Metallo-depent_PP-like"/>
</dbReference>
<dbReference type="InterPro" id="IPR004843">
    <property type="entry name" value="Calcineurin-like_PHP"/>
</dbReference>